<accession>A0ABQ8FK13</accession>
<dbReference type="InterPro" id="IPR011022">
    <property type="entry name" value="Arrestin_C-like"/>
</dbReference>
<dbReference type="PANTHER" id="PTHR11188">
    <property type="entry name" value="ARRESTIN DOMAIN CONTAINING PROTEIN"/>
    <property type="match status" value="1"/>
</dbReference>
<dbReference type="Pfam" id="PF00339">
    <property type="entry name" value="Arrestin_N"/>
    <property type="match status" value="1"/>
</dbReference>
<proteinExistence type="predicted"/>
<dbReference type="EMBL" id="JAFCIX010000066">
    <property type="protein sequence ID" value="KAH6599390.1"/>
    <property type="molecule type" value="Genomic_DNA"/>
</dbReference>
<feature type="region of interest" description="Disordered" evidence="1">
    <location>
        <begin position="488"/>
        <end position="541"/>
    </location>
</feature>
<gene>
    <name evidence="4" type="ORF">BASA50_003087</name>
</gene>
<comment type="caution">
    <text evidence="4">The sequence shown here is derived from an EMBL/GenBank/DDBJ whole genome shotgun (WGS) entry which is preliminary data.</text>
</comment>
<dbReference type="Proteomes" id="UP001648503">
    <property type="component" value="Unassembled WGS sequence"/>
</dbReference>
<organism evidence="4 5">
    <name type="scientific">Batrachochytrium salamandrivorans</name>
    <dbReference type="NCBI Taxonomy" id="1357716"/>
    <lineage>
        <taxon>Eukaryota</taxon>
        <taxon>Fungi</taxon>
        <taxon>Fungi incertae sedis</taxon>
        <taxon>Chytridiomycota</taxon>
        <taxon>Chytridiomycota incertae sedis</taxon>
        <taxon>Chytridiomycetes</taxon>
        <taxon>Rhizophydiales</taxon>
        <taxon>Rhizophydiales incertae sedis</taxon>
        <taxon>Batrachochytrium</taxon>
    </lineage>
</organism>
<sequence>MCTPADEHQGPPVDRTIRSAHILPSVDESSRIESIPVSNSLVGVGSHPSPPLSLPAINLDGNSATIVSHEHGGAHGPEQSWIVPNVDDDDESPQLDERSRQPSNRIRASLARQPSIESFSIHLDEDRTTFLPGQRIDGHVRLSLTHLCKIKLLRVRFTGLIVTHTQKRRNGKSNSNDQQSVVFLFREIFNHIGSTQPNDSPVDLDAADHIFPFSFRVPPTSLPASFLGPYGEIRYEVTCILLPFNSTKRVESIPITIPSTRDVNTPELQEPKTIDLVCGAGRFWWKSGHIDVHASLSRHGFTSEDTASLKIAIVNHSANALVIRDIALKQQVMYKAFTEVQGPRTERIHKINFSERIGATTRKITRLVQFPIPSSSIISPDISTPVLQVTHSIGFKVQSCAPWSRICKVYLPIVIAGFPFTLFDDHLFRRSVDTLPIYEGNGELERRHVEEDADTSENLDNMQGEMDTPEADEADLDTSIPALSNGLSRAAMSSQDDAESHLRRISSVSGSSEFEVSDSQGLESIPTDAGEQPDEVHFKGKPYMGHVLNSVHQDIAITQIDNDTVLIGPAYSGTTTSSNVPRRHTHPVSRETTSDLDLREPSG</sequence>
<feature type="compositionally biased region" description="Low complexity" evidence="1">
    <location>
        <begin position="506"/>
        <end position="519"/>
    </location>
</feature>
<keyword evidence="5" id="KW-1185">Reference proteome</keyword>
<feature type="region of interest" description="Disordered" evidence="1">
    <location>
        <begin position="66"/>
        <end position="109"/>
    </location>
</feature>
<dbReference type="InterPro" id="IPR014756">
    <property type="entry name" value="Ig_E-set"/>
</dbReference>
<evidence type="ECO:0000256" key="1">
    <source>
        <dbReference type="SAM" id="MobiDB-lite"/>
    </source>
</evidence>
<feature type="domain" description="Arrestin C-terminal-like" evidence="3">
    <location>
        <begin position="286"/>
        <end position="416"/>
    </location>
</feature>
<dbReference type="Pfam" id="PF02752">
    <property type="entry name" value="Arrestin_C"/>
    <property type="match status" value="1"/>
</dbReference>
<dbReference type="SUPFAM" id="SSF81296">
    <property type="entry name" value="E set domains"/>
    <property type="match status" value="1"/>
</dbReference>
<evidence type="ECO:0000313" key="4">
    <source>
        <dbReference type="EMBL" id="KAH6599390.1"/>
    </source>
</evidence>
<feature type="domain" description="Arrestin-like N-terminal" evidence="2">
    <location>
        <begin position="119"/>
        <end position="257"/>
    </location>
</feature>
<dbReference type="Gene3D" id="2.60.40.640">
    <property type="match status" value="2"/>
</dbReference>
<dbReference type="PANTHER" id="PTHR11188:SF17">
    <property type="entry name" value="FI21816P1"/>
    <property type="match status" value="1"/>
</dbReference>
<dbReference type="InterPro" id="IPR011021">
    <property type="entry name" value="Arrestin-like_N"/>
</dbReference>
<feature type="region of interest" description="Disordered" evidence="1">
    <location>
        <begin position="572"/>
        <end position="603"/>
    </location>
</feature>
<dbReference type="InterPro" id="IPR050357">
    <property type="entry name" value="Arrestin_domain-protein"/>
</dbReference>
<evidence type="ECO:0000259" key="3">
    <source>
        <dbReference type="Pfam" id="PF02752"/>
    </source>
</evidence>
<feature type="compositionally biased region" description="Basic and acidic residues" evidence="1">
    <location>
        <begin position="588"/>
        <end position="603"/>
    </location>
</feature>
<name>A0ABQ8FK13_9FUNG</name>
<evidence type="ECO:0008006" key="6">
    <source>
        <dbReference type="Google" id="ProtNLM"/>
    </source>
</evidence>
<evidence type="ECO:0000259" key="2">
    <source>
        <dbReference type="Pfam" id="PF00339"/>
    </source>
</evidence>
<feature type="region of interest" description="Disordered" evidence="1">
    <location>
        <begin position="443"/>
        <end position="471"/>
    </location>
</feature>
<reference evidence="4 5" key="1">
    <citation type="submission" date="2021-02" db="EMBL/GenBank/DDBJ databases">
        <title>Variation within the Batrachochytrium salamandrivorans European outbreak.</title>
        <authorList>
            <person name="Kelly M."/>
            <person name="Pasmans F."/>
            <person name="Shea T.P."/>
            <person name="Munoz J.F."/>
            <person name="Carranza S."/>
            <person name="Cuomo C.A."/>
            <person name="Martel A."/>
        </authorList>
    </citation>
    <scope>NUCLEOTIDE SEQUENCE [LARGE SCALE GENOMIC DNA]</scope>
    <source>
        <strain evidence="4 5">AMFP18/2</strain>
    </source>
</reference>
<protein>
    <recommendedName>
        <fullName evidence="6">Arrestin C-terminal-like domain-containing protein</fullName>
    </recommendedName>
</protein>
<evidence type="ECO:0000313" key="5">
    <source>
        <dbReference type="Proteomes" id="UP001648503"/>
    </source>
</evidence>
<dbReference type="InterPro" id="IPR014752">
    <property type="entry name" value="Arrestin-like_C"/>
</dbReference>